<reference evidence="2" key="2">
    <citation type="submission" date="2022-10" db="EMBL/GenBank/DDBJ databases">
        <authorList>
            <person name="Landa B."/>
            <person name="Arias-Giraldo L.F."/>
            <person name="Roman-Ecija M."/>
            <person name="Velasco-Amo M.P."/>
            <person name="De La Fuente L."/>
            <person name="Marco-Noales E."/>
            <person name="Moralejo E."/>
        </authorList>
    </citation>
    <scope>NUCLEOTIDE SEQUENCE</scope>
    <source>
        <strain evidence="2">CFBP8073</strain>
    </source>
</reference>
<dbReference type="AlphaFoldDB" id="A0AAJ5R4F5"/>
<gene>
    <name evidence="2" type="ORF">OK117_04190</name>
</gene>
<feature type="region of interest" description="Disordered" evidence="1">
    <location>
        <begin position="1"/>
        <end position="72"/>
    </location>
</feature>
<reference evidence="2" key="1">
    <citation type="journal article" date="2022" name="Phytopathology">
        <title>Complete circularized genome resources of seven strains of Xylella fastidiosa subsp. fastidiosa using hybrid assembly reveals unknown plasmids.</title>
        <authorList>
            <person name="Velasco-Amo M.D.P."/>
            <person name="Arias-Giraldo L.F.F."/>
            <person name="Ecija M.R."/>
            <person name="De La Fuente L."/>
            <person name="Marco-Noales E."/>
            <person name="Moralejo E."/>
            <person name="Navas-Cort J.A."/>
            <person name="Landa B.B."/>
        </authorList>
    </citation>
    <scope>NUCLEOTIDE SEQUENCE</scope>
    <source>
        <strain evidence="2">CFBP8073</strain>
    </source>
</reference>
<feature type="compositionally biased region" description="Basic and acidic residues" evidence="1">
    <location>
        <begin position="52"/>
        <end position="65"/>
    </location>
</feature>
<dbReference type="RefSeq" id="WP_058565034.1">
    <property type="nucleotide sequence ID" value="NZ_CP109886.1"/>
</dbReference>
<feature type="compositionally biased region" description="Polar residues" evidence="1">
    <location>
        <begin position="1"/>
        <end position="21"/>
    </location>
</feature>
<evidence type="ECO:0008006" key="4">
    <source>
        <dbReference type="Google" id="ProtNLM"/>
    </source>
</evidence>
<feature type="compositionally biased region" description="Pro residues" evidence="1">
    <location>
        <begin position="90"/>
        <end position="100"/>
    </location>
</feature>
<organism evidence="2 3">
    <name type="scientific">Xylella fastidiosa subsp. fastidiosa</name>
    <dbReference type="NCBI Taxonomy" id="644356"/>
    <lineage>
        <taxon>Bacteria</taxon>
        <taxon>Pseudomonadati</taxon>
        <taxon>Pseudomonadota</taxon>
        <taxon>Gammaproteobacteria</taxon>
        <taxon>Lysobacterales</taxon>
        <taxon>Lysobacteraceae</taxon>
        <taxon>Xylella</taxon>
    </lineage>
</organism>
<evidence type="ECO:0000313" key="3">
    <source>
        <dbReference type="Proteomes" id="UP001211513"/>
    </source>
</evidence>
<name>A0AAJ5R4F5_XYLFS</name>
<feature type="region of interest" description="Disordered" evidence="1">
    <location>
        <begin position="85"/>
        <end position="104"/>
    </location>
</feature>
<proteinExistence type="predicted"/>
<feature type="compositionally biased region" description="Basic and acidic residues" evidence="1">
    <location>
        <begin position="265"/>
        <end position="285"/>
    </location>
</feature>
<protein>
    <recommendedName>
        <fullName evidence="4">Scaffolding protein</fullName>
    </recommendedName>
</protein>
<evidence type="ECO:0000256" key="1">
    <source>
        <dbReference type="SAM" id="MobiDB-lite"/>
    </source>
</evidence>
<feature type="region of interest" description="Disordered" evidence="1">
    <location>
        <begin position="239"/>
        <end position="285"/>
    </location>
</feature>
<accession>A0AAJ5R4F5</accession>
<evidence type="ECO:0000313" key="2">
    <source>
        <dbReference type="EMBL" id="WCF29073.1"/>
    </source>
</evidence>
<dbReference type="EMBL" id="CP109886">
    <property type="protein sequence ID" value="WCF29073.1"/>
    <property type="molecule type" value="Genomic_DNA"/>
</dbReference>
<dbReference type="Proteomes" id="UP001211513">
    <property type="component" value="Chromosome"/>
</dbReference>
<sequence length="285" mass="32486">MTEDTTPSPNVAATVDASQLPKNDAQAEQLEQQQHTPDTEHTTNDAELTQQDAEKKQRYRSREFIQRISNENAELRQRLDALERQYHTPTPRPGTPPPDGAPKLEHYDYDLNAFLDARINHLRQQWQQEQQQTQEERQQQQAYAAYQQRLTAFVDTHQDFYETVSAIAPELLPVELQAAIIAHEKGPEIAYHLANNEDELWSLASMRPEVLAAAVERLAARLNTAPLAVPQKNVVTLTGRTHSKPLSNAPPPPPIVSGRSPTDIPPEKMTDEDWYARDVEKRRKR</sequence>